<dbReference type="Proteomes" id="UP001158049">
    <property type="component" value="Unassembled WGS sequence"/>
</dbReference>
<dbReference type="NCBIfam" id="TIGR00790">
    <property type="entry name" value="fnt"/>
    <property type="match status" value="1"/>
</dbReference>
<evidence type="ECO:0000313" key="7">
    <source>
        <dbReference type="EMBL" id="SMP62508.1"/>
    </source>
</evidence>
<sequence length="271" mass="28913">MPALFEFDAYSPREIAERVETVGVAKARLPLLSMLVLGVLAGAFIGLGALYFVVVRSDPTLGFASRQVLGGIAFALGLILVVVAGAELFTGNNLLVMAWADRKISTAELLRSWFIVCAGNFIGAVGLALLVFLSRHAELNNGAIGQEYLKIAAAKIAMPFWTAFFRGVLCNALVCLAVWMALAGRSVVDKVVAIVVPISAFVAAGFEHSVANMYLIPMAMLLQQVADAGGPAITWTGFFSRLLPVLLGNIVGGSVLVGLVYRLVYRRFPDH</sequence>
<dbReference type="EMBL" id="FXUL01000008">
    <property type="protein sequence ID" value="SMP62508.1"/>
    <property type="molecule type" value="Genomic_DNA"/>
</dbReference>
<organism evidence="7 8">
    <name type="scientific">Noviherbaspirillum suwonense</name>
    <dbReference type="NCBI Taxonomy" id="1224511"/>
    <lineage>
        <taxon>Bacteria</taxon>
        <taxon>Pseudomonadati</taxon>
        <taxon>Pseudomonadota</taxon>
        <taxon>Betaproteobacteria</taxon>
        <taxon>Burkholderiales</taxon>
        <taxon>Oxalobacteraceae</taxon>
        <taxon>Noviherbaspirillum</taxon>
    </lineage>
</organism>
<feature type="transmembrane region" description="Helical" evidence="6">
    <location>
        <begin position="163"/>
        <end position="182"/>
    </location>
</feature>
<comment type="subcellular location">
    <subcellularLocation>
        <location evidence="1">Membrane</location>
        <topology evidence="1">Multi-pass membrane protein</topology>
    </subcellularLocation>
</comment>
<evidence type="ECO:0000313" key="8">
    <source>
        <dbReference type="Proteomes" id="UP001158049"/>
    </source>
</evidence>
<dbReference type="PROSITE" id="PS01005">
    <property type="entry name" value="FORMATE_NITRITE_TP_1"/>
    <property type="match status" value="1"/>
</dbReference>
<comment type="caution">
    <text evidence="7">The sequence shown here is derived from an EMBL/GenBank/DDBJ whole genome shotgun (WGS) entry which is preliminary data.</text>
</comment>
<proteinExistence type="inferred from homology"/>
<accession>A0ABY1QBR0</accession>
<dbReference type="InterPro" id="IPR000292">
    <property type="entry name" value="For/NO2_transpt"/>
</dbReference>
<keyword evidence="4 6" id="KW-0472">Membrane</keyword>
<reference evidence="7 8" key="1">
    <citation type="submission" date="2017-05" db="EMBL/GenBank/DDBJ databases">
        <authorList>
            <person name="Varghese N."/>
            <person name="Submissions S."/>
        </authorList>
    </citation>
    <scope>NUCLEOTIDE SEQUENCE [LARGE SCALE GENOMIC DNA]</scope>
    <source>
        <strain evidence="7 8">DSM 26001</strain>
    </source>
</reference>
<feature type="transmembrane region" description="Helical" evidence="6">
    <location>
        <begin position="74"/>
        <end position="100"/>
    </location>
</feature>
<evidence type="ECO:0000256" key="2">
    <source>
        <dbReference type="ARBA" id="ARBA00022692"/>
    </source>
</evidence>
<keyword evidence="2 6" id="KW-0812">Transmembrane</keyword>
<feature type="transmembrane region" description="Helical" evidence="6">
    <location>
        <begin position="31"/>
        <end position="54"/>
    </location>
</feature>
<dbReference type="PANTHER" id="PTHR30520">
    <property type="entry name" value="FORMATE TRANSPORTER-RELATED"/>
    <property type="match status" value="1"/>
</dbReference>
<feature type="transmembrane region" description="Helical" evidence="6">
    <location>
        <begin position="194"/>
        <end position="222"/>
    </location>
</feature>
<gene>
    <name evidence="7" type="ORF">SAMN06295970_108138</name>
</gene>
<evidence type="ECO:0000256" key="6">
    <source>
        <dbReference type="SAM" id="Phobius"/>
    </source>
</evidence>
<dbReference type="PANTHER" id="PTHR30520:SF6">
    <property type="entry name" value="FORMATE_NITRATE FAMILY TRANSPORTER (EUROFUNG)"/>
    <property type="match status" value="1"/>
</dbReference>
<feature type="transmembrane region" description="Helical" evidence="6">
    <location>
        <begin position="112"/>
        <end position="133"/>
    </location>
</feature>
<protein>
    <submittedName>
        <fullName evidence="7">Formate/nitrite transporter</fullName>
    </submittedName>
</protein>
<name>A0ABY1QBR0_9BURK</name>
<evidence type="ECO:0000256" key="5">
    <source>
        <dbReference type="ARBA" id="ARBA00049660"/>
    </source>
</evidence>
<keyword evidence="8" id="KW-1185">Reference proteome</keyword>
<dbReference type="InterPro" id="IPR023271">
    <property type="entry name" value="Aquaporin-like"/>
</dbReference>
<comment type="similarity">
    <text evidence="5">Belongs to the FNT transporter (TC 1.A.16) family.</text>
</comment>
<keyword evidence="3 6" id="KW-1133">Transmembrane helix</keyword>
<feature type="transmembrane region" description="Helical" evidence="6">
    <location>
        <begin position="242"/>
        <end position="264"/>
    </location>
</feature>
<dbReference type="Gene3D" id="1.20.1080.10">
    <property type="entry name" value="Glycerol uptake facilitator protein"/>
    <property type="match status" value="1"/>
</dbReference>
<dbReference type="Pfam" id="PF01226">
    <property type="entry name" value="Form_Nir_trans"/>
    <property type="match status" value="1"/>
</dbReference>
<dbReference type="RefSeq" id="WP_283442644.1">
    <property type="nucleotide sequence ID" value="NZ_FXUL01000008.1"/>
</dbReference>
<evidence type="ECO:0000256" key="1">
    <source>
        <dbReference type="ARBA" id="ARBA00004141"/>
    </source>
</evidence>
<evidence type="ECO:0000256" key="4">
    <source>
        <dbReference type="ARBA" id="ARBA00023136"/>
    </source>
</evidence>
<dbReference type="InterPro" id="IPR024002">
    <property type="entry name" value="For/NO2_transpt_CS"/>
</dbReference>
<evidence type="ECO:0000256" key="3">
    <source>
        <dbReference type="ARBA" id="ARBA00022989"/>
    </source>
</evidence>